<gene>
    <name evidence="2" type="ORF">GCM10009039_28040</name>
</gene>
<organism evidence="2 3">
    <name type="scientific">Halocalculus aciditolerans</name>
    <dbReference type="NCBI Taxonomy" id="1383812"/>
    <lineage>
        <taxon>Archaea</taxon>
        <taxon>Methanobacteriati</taxon>
        <taxon>Methanobacteriota</taxon>
        <taxon>Stenosarchaea group</taxon>
        <taxon>Halobacteria</taxon>
        <taxon>Halobacteriales</taxon>
        <taxon>Halobacteriaceae</taxon>
        <taxon>Halocalculus</taxon>
    </lineage>
</organism>
<comment type="caution">
    <text evidence="2">The sequence shown here is derived from an EMBL/GenBank/DDBJ whole genome shotgun (WGS) entry which is preliminary data.</text>
</comment>
<feature type="transmembrane region" description="Helical" evidence="1">
    <location>
        <begin position="53"/>
        <end position="71"/>
    </location>
</feature>
<feature type="transmembrane region" description="Helical" evidence="1">
    <location>
        <begin position="83"/>
        <end position="103"/>
    </location>
</feature>
<name>A0A830FF40_9EURY</name>
<evidence type="ECO:0000256" key="1">
    <source>
        <dbReference type="SAM" id="Phobius"/>
    </source>
</evidence>
<evidence type="ECO:0000313" key="2">
    <source>
        <dbReference type="EMBL" id="GGL68404.1"/>
    </source>
</evidence>
<protein>
    <submittedName>
        <fullName evidence="2">Uncharacterized protein</fullName>
    </submittedName>
</protein>
<evidence type="ECO:0000313" key="3">
    <source>
        <dbReference type="Proteomes" id="UP000607197"/>
    </source>
</evidence>
<keyword evidence="1" id="KW-0472">Membrane</keyword>
<reference evidence="2" key="1">
    <citation type="journal article" date="2014" name="Int. J. Syst. Evol. Microbiol.">
        <title>Complete genome sequence of Corynebacterium casei LMG S-19264T (=DSM 44701T), isolated from a smear-ripened cheese.</title>
        <authorList>
            <consortium name="US DOE Joint Genome Institute (JGI-PGF)"/>
            <person name="Walter F."/>
            <person name="Albersmeier A."/>
            <person name="Kalinowski J."/>
            <person name="Ruckert C."/>
        </authorList>
    </citation>
    <scope>NUCLEOTIDE SEQUENCE</scope>
    <source>
        <strain evidence="2">JCM 19596</strain>
    </source>
</reference>
<accession>A0A830FF40</accession>
<keyword evidence="1" id="KW-0812">Transmembrane</keyword>
<sequence length="151" mass="15297">MKLFTSAPVTSPTVDLRTLRALSDDPSVRAAALGGLFGFALQTHRILTAAERTSYSLGVVFAASFLAGFLARRHGGRSRSAGVAAATLAVLPAVASLSTPTGYFTQTYGVSGLGMAAATAVLFLGFIGFVAAATGTLGGDLGGWIESRSPV</sequence>
<reference evidence="2" key="2">
    <citation type="submission" date="2020-09" db="EMBL/GenBank/DDBJ databases">
        <authorList>
            <person name="Sun Q."/>
            <person name="Ohkuma M."/>
        </authorList>
    </citation>
    <scope>NUCLEOTIDE SEQUENCE</scope>
    <source>
        <strain evidence="2">JCM 19596</strain>
    </source>
</reference>
<dbReference type="InterPro" id="IPR040493">
    <property type="entry name" value="DUF5518"/>
</dbReference>
<dbReference type="Pfam" id="PF17647">
    <property type="entry name" value="DUF5518"/>
    <property type="match status" value="1"/>
</dbReference>
<dbReference type="Proteomes" id="UP000607197">
    <property type="component" value="Unassembled WGS sequence"/>
</dbReference>
<feature type="transmembrane region" description="Helical" evidence="1">
    <location>
        <begin position="115"/>
        <end position="138"/>
    </location>
</feature>
<dbReference type="AlphaFoldDB" id="A0A830FF40"/>
<keyword evidence="1" id="KW-1133">Transmembrane helix</keyword>
<dbReference type="EMBL" id="BMPG01000004">
    <property type="protein sequence ID" value="GGL68404.1"/>
    <property type="molecule type" value="Genomic_DNA"/>
</dbReference>
<proteinExistence type="predicted"/>
<keyword evidence="3" id="KW-1185">Reference proteome</keyword>